<reference evidence="2 3" key="1">
    <citation type="submission" date="2017-12" db="EMBL/GenBank/DDBJ databases">
        <title>Sequencing, de novo assembly and annotation of complete genome of a new Thraustochytrid species, strain FCC1311.</title>
        <authorList>
            <person name="Sedici K."/>
            <person name="Godart F."/>
            <person name="Aiese Cigliano R."/>
            <person name="Sanseverino W."/>
            <person name="Barakat M."/>
            <person name="Ortet P."/>
            <person name="Marechal E."/>
            <person name="Cagnac O."/>
            <person name="Amato A."/>
        </authorList>
    </citation>
    <scope>NUCLEOTIDE SEQUENCE [LARGE SCALE GENOMIC DNA]</scope>
</reference>
<comment type="caution">
    <text evidence="2">The sequence shown here is derived from an EMBL/GenBank/DDBJ whole genome shotgun (WGS) entry which is preliminary data.</text>
</comment>
<keyword evidence="3" id="KW-1185">Reference proteome</keyword>
<dbReference type="Proteomes" id="UP000241890">
    <property type="component" value="Unassembled WGS sequence"/>
</dbReference>
<dbReference type="EMBL" id="BEYU01000257">
    <property type="protein sequence ID" value="GBG35026.1"/>
    <property type="molecule type" value="Genomic_DNA"/>
</dbReference>
<name>A0A2R5GW12_9STRA</name>
<dbReference type="InterPro" id="IPR000358">
    <property type="entry name" value="RNR_small_fam"/>
</dbReference>
<comment type="similarity">
    <text evidence="1">Belongs to the ribonucleoside diphosphate reductase small chain family.</text>
</comment>
<dbReference type="SUPFAM" id="SSF47240">
    <property type="entry name" value="Ferritin-like"/>
    <property type="match status" value="1"/>
</dbReference>
<accession>A0A2R5GW12</accession>
<dbReference type="GO" id="GO:0016491">
    <property type="term" value="F:oxidoreductase activity"/>
    <property type="evidence" value="ECO:0007669"/>
    <property type="project" value="InterPro"/>
</dbReference>
<dbReference type="AlphaFoldDB" id="A0A2R5GW12"/>
<dbReference type="PANTHER" id="PTHR23409:SF18">
    <property type="entry name" value="RIBONUCLEOSIDE-DIPHOSPHATE REDUCTASE SUBUNIT M2"/>
    <property type="match status" value="1"/>
</dbReference>
<dbReference type="PANTHER" id="PTHR23409">
    <property type="entry name" value="RIBONUCLEOSIDE-DIPHOSPHATE REDUCTASE SMALL CHAIN"/>
    <property type="match status" value="1"/>
</dbReference>
<dbReference type="InterPro" id="IPR030475">
    <property type="entry name" value="RNR_small_AS"/>
</dbReference>
<dbReference type="InterPro" id="IPR009078">
    <property type="entry name" value="Ferritin-like_SF"/>
</dbReference>
<dbReference type="InParanoid" id="A0A2R5GW12"/>
<protein>
    <submittedName>
        <fullName evidence="2">Ribonucleoside-diphosphate reductase small subunit</fullName>
    </submittedName>
</protein>
<dbReference type="InterPro" id="IPR033909">
    <property type="entry name" value="RNR_small"/>
</dbReference>
<evidence type="ECO:0000313" key="3">
    <source>
        <dbReference type="Proteomes" id="UP000241890"/>
    </source>
</evidence>
<dbReference type="Pfam" id="PF00268">
    <property type="entry name" value="Ribonuc_red_sm"/>
    <property type="match status" value="1"/>
</dbReference>
<organism evidence="2 3">
    <name type="scientific">Hondaea fermentalgiana</name>
    <dbReference type="NCBI Taxonomy" id="2315210"/>
    <lineage>
        <taxon>Eukaryota</taxon>
        <taxon>Sar</taxon>
        <taxon>Stramenopiles</taxon>
        <taxon>Bigyra</taxon>
        <taxon>Labyrinthulomycetes</taxon>
        <taxon>Thraustochytrida</taxon>
        <taxon>Thraustochytriidae</taxon>
        <taxon>Hondaea</taxon>
    </lineage>
</organism>
<proteinExistence type="inferred from homology"/>
<sequence>MERTPVFVNEDAEDRFAILPIKNKDLWDLYKCAVNATWFVHEVTLAGDIIVWNDPSMLNDGERHFIKTVLAFFVGSDKLVADNINSNFIQEVRMMEAEFFYDHQAFIERIHAEVYANMIAAYVPDEVESDHLFRSLETIPVIKRKGMWADRYANADNASFAERLVAFAIFEGVFFSASFASIFYFKKRGLLEGLCTSNDLISRDEALHCRFACLLYSKLIEKLPEDRVHATFEEAVDIECEFVHEALKVDLIGMNASSMSGYVRFIADFWLRELGYMKLFNAKNPFDWMHLISMESKENFFETRVTNYAIGGGATEEENSYGVDDDF</sequence>
<evidence type="ECO:0000313" key="2">
    <source>
        <dbReference type="EMBL" id="GBG35026.1"/>
    </source>
</evidence>
<dbReference type="InterPro" id="IPR012348">
    <property type="entry name" value="RNR-like"/>
</dbReference>
<dbReference type="PROSITE" id="PS00368">
    <property type="entry name" value="RIBORED_SMALL"/>
    <property type="match status" value="1"/>
</dbReference>
<dbReference type="GO" id="GO:0009263">
    <property type="term" value="P:deoxyribonucleotide biosynthetic process"/>
    <property type="evidence" value="ECO:0007669"/>
    <property type="project" value="InterPro"/>
</dbReference>
<evidence type="ECO:0000256" key="1">
    <source>
        <dbReference type="ARBA" id="ARBA00009303"/>
    </source>
</evidence>
<dbReference type="OrthoDB" id="10248373at2759"/>
<dbReference type="CDD" id="cd01049">
    <property type="entry name" value="RNRR2"/>
    <property type="match status" value="1"/>
</dbReference>
<dbReference type="Gene3D" id="1.10.620.20">
    <property type="entry name" value="Ribonucleotide Reductase, subunit A"/>
    <property type="match status" value="1"/>
</dbReference>
<gene>
    <name evidence="2" type="ORF">FCC1311_112492</name>
</gene>